<dbReference type="InterPro" id="IPR016064">
    <property type="entry name" value="NAD/diacylglycerol_kinase_sf"/>
</dbReference>
<keyword evidence="3" id="KW-0444">Lipid biosynthesis</keyword>
<evidence type="ECO:0000256" key="2">
    <source>
        <dbReference type="ARBA" id="ARBA00005983"/>
    </source>
</evidence>
<evidence type="ECO:0000256" key="1">
    <source>
        <dbReference type="ARBA" id="ARBA00001946"/>
    </source>
</evidence>
<dbReference type="Gene3D" id="3.40.50.10330">
    <property type="entry name" value="Probable inorganic polyphosphate/atp-NAD kinase, domain 1"/>
    <property type="match status" value="1"/>
</dbReference>
<keyword evidence="6" id="KW-0067">ATP-binding</keyword>
<keyword evidence="4" id="KW-0479">Metal-binding</keyword>
<dbReference type="PANTHER" id="PTHR12358:SF106">
    <property type="entry name" value="LIPID KINASE YEGS"/>
    <property type="match status" value="1"/>
</dbReference>
<evidence type="ECO:0000256" key="9">
    <source>
        <dbReference type="ARBA" id="ARBA00023209"/>
    </source>
</evidence>
<evidence type="ECO:0000256" key="10">
    <source>
        <dbReference type="ARBA" id="ARBA00023264"/>
    </source>
</evidence>
<dbReference type="SUPFAM" id="SSF111331">
    <property type="entry name" value="NAD kinase/diacylglycerol kinase-like"/>
    <property type="match status" value="1"/>
</dbReference>
<evidence type="ECO:0000256" key="3">
    <source>
        <dbReference type="ARBA" id="ARBA00022516"/>
    </source>
</evidence>
<name>A0ABN0X1U6_9LACT</name>
<dbReference type="GO" id="GO:0016301">
    <property type="term" value="F:kinase activity"/>
    <property type="evidence" value="ECO:0007669"/>
    <property type="project" value="UniProtKB-KW"/>
</dbReference>
<keyword evidence="8" id="KW-0443">Lipid metabolism</keyword>
<dbReference type="PROSITE" id="PS50146">
    <property type="entry name" value="DAGK"/>
    <property type="match status" value="1"/>
</dbReference>
<dbReference type="Gene3D" id="2.60.200.40">
    <property type="match status" value="1"/>
</dbReference>
<comment type="caution">
    <text evidence="12">The sequence shown here is derived from an EMBL/GenBank/DDBJ whole genome shotgun (WGS) entry which is preliminary data.</text>
</comment>
<keyword evidence="10" id="KW-1208">Phospholipid metabolism</keyword>
<evidence type="ECO:0000313" key="13">
    <source>
        <dbReference type="Proteomes" id="UP001501166"/>
    </source>
</evidence>
<keyword evidence="7" id="KW-0460">Magnesium</keyword>
<dbReference type="Proteomes" id="UP001501166">
    <property type="component" value="Unassembled WGS sequence"/>
</dbReference>
<keyword evidence="12" id="KW-0808">Transferase</keyword>
<evidence type="ECO:0000256" key="5">
    <source>
        <dbReference type="ARBA" id="ARBA00022741"/>
    </source>
</evidence>
<sequence length="299" mass="33225">MKDCIIIANPSSGKKEAKEFAEQAKAFLVKYNRKANIKYTTKKSDISTFAKRASDEHYHTIIVMGGDGTVTELVNGLKEQEHKPVIGIIPTGTVNNIARSLGYSPNPEEAIEQLVEADERKIDVGRINNQLFLSSASAGSIPETVWEVSDEQKEKYGPAAYFFSGIQSLRDEGFYKMAIDLDGEKRKVDLSLLLIGVSHSIIGIPNFFDHASYDDGKLHLFGLKKTTIGEKIAVLPSLFLNNEEFNESQDYAFTASFKKATISVEENPAYLAVDGEKGPKFPIEIEVYPRYLSFLVPQT</sequence>
<protein>
    <submittedName>
        <fullName evidence="12">Diacylglycerol kinase family lipid kinase</fullName>
    </submittedName>
</protein>
<feature type="domain" description="DAGKc" evidence="11">
    <location>
        <begin position="1"/>
        <end position="131"/>
    </location>
</feature>
<dbReference type="InterPro" id="IPR001206">
    <property type="entry name" value="Diacylglycerol_kinase_cat_dom"/>
</dbReference>
<comment type="similarity">
    <text evidence="2">Belongs to the diacylglycerol/lipid kinase family.</text>
</comment>
<evidence type="ECO:0000259" key="11">
    <source>
        <dbReference type="PROSITE" id="PS50146"/>
    </source>
</evidence>
<dbReference type="SMART" id="SM00046">
    <property type="entry name" value="DAGKc"/>
    <property type="match status" value="1"/>
</dbReference>
<dbReference type="EMBL" id="BAAACW010000019">
    <property type="protein sequence ID" value="GAA0353012.1"/>
    <property type="molecule type" value="Genomic_DNA"/>
</dbReference>
<evidence type="ECO:0000313" key="12">
    <source>
        <dbReference type="EMBL" id="GAA0353012.1"/>
    </source>
</evidence>
<comment type="cofactor">
    <cofactor evidence="1">
        <name>Mg(2+)</name>
        <dbReference type="ChEBI" id="CHEBI:18420"/>
    </cofactor>
</comment>
<dbReference type="Pfam" id="PF00781">
    <property type="entry name" value="DAGK_cat"/>
    <property type="match status" value="1"/>
</dbReference>
<gene>
    <name evidence="12" type="ORF">GCM10008932_02550</name>
</gene>
<dbReference type="InterPro" id="IPR050187">
    <property type="entry name" value="Lipid_Phosphate_FormReg"/>
</dbReference>
<dbReference type="RefSeq" id="WP_343753197.1">
    <property type="nucleotide sequence ID" value="NZ_BAAACW010000019.1"/>
</dbReference>
<accession>A0ABN0X1U6</accession>
<organism evidence="12 13">
    <name type="scientific">Alkalibacterium iburiense</name>
    <dbReference type="NCBI Taxonomy" id="290589"/>
    <lineage>
        <taxon>Bacteria</taxon>
        <taxon>Bacillati</taxon>
        <taxon>Bacillota</taxon>
        <taxon>Bacilli</taxon>
        <taxon>Lactobacillales</taxon>
        <taxon>Carnobacteriaceae</taxon>
        <taxon>Alkalibacterium</taxon>
    </lineage>
</organism>
<keyword evidence="13" id="KW-1185">Reference proteome</keyword>
<evidence type="ECO:0000256" key="7">
    <source>
        <dbReference type="ARBA" id="ARBA00022842"/>
    </source>
</evidence>
<dbReference type="NCBIfam" id="TIGR00147">
    <property type="entry name" value="YegS/Rv2252/BmrU family lipid kinase"/>
    <property type="match status" value="1"/>
</dbReference>
<keyword evidence="5" id="KW-0547">Nucleotide-binding</keyword>
<evidence type="ECO:0000256" key="4">
    <source>
        <dbReference type="ARBA" id="ARBA00022723"/>
    </source>
</evidence>
<dbReference type="InterPro" id="IPR005218">
    <property type="entry name" value="Diacylglycerol/lipid_kinase"/>
</dbReference>
<dbReference type="PANTHER" id="PTHR12358">
    <property type="entry name" value="SPHINGOSINE KINASE"/>
    <property type="match status" value="1"/>
</dbReference>
<proteinExistence type="inferred from homology"/>
<evidence type="ECO:0000256" key="6">
    <source>
        <dbReference type="ARBA" id="ARBA00022840"/>
    </source>
</evidence>
<reference evidence="12 13" key="1">
    <citation type="journal article" date="2019" name="Int. J. Syst. Evol. Microbiol.">
        <title>The Global Catalogue of Microorganisms (GCM) 10K type strain sequencing project: providing services to taxonomists for standard genome sequencing and annotation.</title>
        <authorList>
            <consortium name="The Broad Institute Genomics Platform"/>
            <consortium name="The Broad Institute Genome Sequencing Center for Infectious Disease"/>
            <person name="Wu L."/>
            <person name="Ma J."/>
        </authorList>
    </citation>
    <scope>NUCLEOTIDE SEQUENCE [LARGE SCALE GENOMIC DNA]</scope>
    <source>
        <strain evidence="12 13">JCM 12662</strain>
    </source>
</reference>
<evidence type="ECO:0000256" key="8">
    <source>
        <dbReference type="ARBA" id="ARBA00023098"/>
    </source>
</evidence>
<keyword evidence="12" id="KW-0418">Kinase</keyword>
<keyword evidence="9" id="KW-0594">Phospholipid biosynthesis</keyword>
<dbReference type="InterPro" id="IPR017438">
    <property type="entry name" value="ATP-NAD_kinase_N"/>
</dbReference>